<protein>
    <recommendedName>
        <fullName evidence="1">SMP-30/Gluconolactonase/LRE-like region domain-containing protein</fullName>
    </recommendedName>
</protein>
<dbReference type="AlphaFoldDB" id="A0A517LMY2"/>
<dbReference type="PANTHER" id="PTHR47064">
    <property type="entry name" value="PUTATIVE (AFU_ORTHOLOGUE AFUA_1G08990)-RELATED"/>
    <property type="match status" value="1"/>
</dbReference>
<reference evidence="2 3" key="1">
    <citation type="submission" date="2019-07" db="EMBL/GenBank/DDBJ databases">
        <title>Finished genome of Venturia effusa.</title>
        <authorList>
            <person name="Young C.A."/>
            <person name="Cox M.P."/>
            <person name="Ganley A.R.D."/>
            <person name="David W.J."/>
        </authorList>
    </citation>
    <scope>NUCLEOTIDE SEQUENCE [LARGE SCALE GENOMIC DNA]</scope>
    <source>
        <strain evidence="3">albino</strain>
    </source>
</reference>
<dbReference type="PANTHER" id="PTHR47064:SF2">
    <property type="entry name" value="SMP-30_GLUCONOLACTONASE_LRE-LIKE REGION DOMAIN-CONTAINING PROTEIN-RELATED"/>
    <property type="match status" value="1"/>
</dbReference>
<keyword evidence="3" id="KW-1185">Reference proteome</keyword>
<accession>A0A517LMY2</accession>
<gene>
    <name evidence="2" type="ORF">FKW77_005907</name>
</gene>
<dbReference type="InterPro" id="IPR011042">
    <property type="entry name" value="6-blade_b-propeller_TolB-like"/>
</dbReference>
<sequence length="337" mass="36681">MSVKANGHTSPFLVLDPAFQEIIGPNPTLELLSENHEYPFAHEAGIFNPTSNELFITSNQHPCKTTGSKQIKILRVKLEPKPSSCSCSEIETENVPMANGGVSYQDGMLFCAQGTLTQPGGIAYMSAQPPHRSHFLVQTHNGKPFNSPNDVVVHSNGSIWFTDPVYGHEQGIRPPPELPNQVYCFEPESGEVRVVADGFGRPNGICFSPDEKVVYITDTDRIHGDGSVDPSRPATIHAFDVVDKAGQLCLVNRRLFAVADCGWPDGIKCDIKGNVYSGCGDGVHVWSPTGKLLGKILVKGGVANFCFGRNGEVFLLNEHKLWRAQLSKSTKGALLRI</sequence>
<dbReference type="Pfam" id="PF08450">
    <property type="entry name" value="SGL"/>
    <property type="match status" value="1"/>
</dbReference>
<dbReference type="InterPro" id="IPR013658">
    <property type="entry name" value="SGL"/>
</dbReference>
<evidence type="ECO:0000313" key="2">
    <source>
        <dbReference type="EMBL" id="QDS76992.1"/>
    </source>
</evidence>
<proteinExistence type="predicted"/>
<dbReference type="OrthoDB" id="423498at2759"/>
<evidence type="ECO:0000259" key="1">
    <source>
        <dbReference type="Pfam" id="PF08450"/>
    </source>
</evidence>
<dbReference type="SUPFAM" id="SSF63829">
    <property type="entry name" value="Calcium-dependent phosphotriesterase"/>
    <property type="match status" value="1"/>
</dbReference>
<dbReference type="EMBL" id="CP042200">
    <property type="protein sequence ID" value="QDS76992.1"/>
    <property type="molecule type" value="Genomic_DNA"/>
</dbReference>
<evidence type="ECO:0000313" key="3">
    <source>
        <dbReference type="Proteomes" id="UP000316270"/>
    </source>
</evidence>
<name>A0A517LMY2_9PEZI</name>
<dbReference type="Proteomes" id="UP000316270">
    <property type="component" value="Chromosome 16"/>
</dbReference>
<dbReference type="STRING" id="50376.A0A517LMY2"/>
<organism evidence="2 3">
    <name type="scientific">Venturia effusa</name>
    <dbReference type="NCBI Taxonomy" id="50376"/>
    <lineage>
        <taxon>Eukaryota</taxon>
        <taxon>Fungi</taxon>
        <taxon>Dikarya</taxon>
        <taxon>Ascomycota</taxon>
        <taxon>Pezizomycotina</taxon>
        <taxon>Dothideomycetes</taxon>
        <taxon>Pleosporomycetidae</taxon>
        <taxon>Venturiales</taxon>
        <taxon>Venturiaceae</taxon>
        <taxon>Venturia</taxon>
    </lineage>
</organism>
<dbReference type="InterPro" id="IPR052988">
    <property type="entry name" value="Oryzine_lactonohydrolase"/>
</dbReference>
<feature type="domain" description="SMP-30/Gluconolactonase/LRE-like region" evidence="1">
    <location>
        <begin position="118"/>
        <end position="309"/>
    </location>
</feature>
<dbReference type="Gene3D" id="2.120.10.30">
    <property type="entry name" value="TolB, C-terminal domain"/>
    <property type="match status" value="1"/>
</dbReference>